<keyword evidence="3" id="KW-1185">Reference proteome</keyword>
<comment type="caution">
    <text evidence="2">The sequence shown here is derived from an EMBL/GenBank/DDBJ whole genome shotgun (WGS) entry which is preliminary data.</text>
</comment>
<dbReference type="AlphaFoldDB" id="A0ABD2XWA8"/>
<dbReference type="Proteomes" id="UP001630127">
    <property type="component" value="Unassembled WGS sequence"/>
</dbReference>
<dbReference type="EMBL" id="JBJUIK010000017">
    <property type="protein sequence ID" value="KAL3498270.1"/>
    <property type="molecule type" value="Genomic_DNA"/>
</dbReference>
<feature type="compositionally biased region" description="Polar residues" evidence="1">
    <location>
        <begin position="19"/>
        <end position="31"/>
    </location>
</feature>
<feature type="region of interest" description="Disordered" evidence="1">
    <location>
        <begin position="13"/>
        <end position="95"/>
    </location>
</feature>
<name>A0ABD2XWA8_9GENT</name>
<evidence type="ECO:0000256" key="1">
    <source>
        <dbReference type="SAM" id="MobiDB-lite"/>
    </source>
</evidence>
<protein>
    <submittedName>
        <fullName evidence="2">Uncharacterized protein</fullName>
    </submittedName>
</protein>
<proteinExistence type="predicted"/>
<evidence type="ECO:0000313" key="2">
    <source>
        <dbReference type="EMBL" id="KAL3498270.1"/>
    </source>
</evidence>
<evidence type="ECO:0000313" key="3">
    <source>
        <dbReference type="Proteomes" id="UP001630127"/>
    </source>
</evidence>
<reference evidence="2 3" key="1">
    <citation type="submission" date="2024-11" db="EMBL/GenBank/DDBJ databases">
        <title>A near-complete genome assembly of Cinchona calisaya.</title>
        <authorList>
            <person name="Lian D.C."/>
            <person name="Zhao X.W."/>
            <person name="Wei L."/>
        </authorList>
    </citation>
    <scope>NUCLEOTIDE SEQUENCE [LARGE SCALE GENOMIC DNA]</scope>
    <source>
        <tissue evidence="2">Nenye</tissue>
    </source>
</reference>
<accession>A0ABD2XWA8</accession>
<organism evidence="2 3">
    <name type="scientific">Cinchona calisaya</name>
    <dbReference type="NCBI Taxonomy" id="153742"/>
    <lineage>
        <taxon>Eukaryota</taxon>
        <taxon>Viridiplantae</taxon>
        <taxon>Streptophyta</taxon>
        <taxon>Embryophyta</taxon>
        <taxon>Tracheophyta</taxon>
        <taxon>Spermatophyta</taxon>
        <taxon>Magnoliopsida</taxon>
        <taxon>eudicotyledons</taxon>
        <taxon>Gunneridae</taxon>
        <taxon>Pentapetalae</taxon>
        <taxon>asterids</taxon>
        <taxon>lamiids</taxon>
        <taxon>Gentianales</taxon>
        <taxon>Rubiaceae</taxon>
        <taxon>Cinchonoideae</taxon>
        <taxon>Cinchoneae</taxon>
        <taxon>Cinchona</taxon>
    </lineage>
</organism>
<sequence>DALKDIICEHALKRRQARNESSSQAPKTSTFGILGPKRPSQKALAPSSPKKKAMHSKEATLTPLAQVEASTQEPSTPLGLDSNPPQEQATYRVEGPTSSRMIYTPSWEVYEDSSLEEVSRPLVGELALPKSRKERVRKSLSSTCVANADTMFKHTVQIGDLYYHLNKAQEYHLSQILALELKKSEEAKEKHFQAMCVASKHN</sequence>
<gene>
    <name evidence="2" type="ORF">ACH5RR_041002</name>
</gene>
<feature type="non-terminal residue" evidence="2">
    <location>
        <position position="1"/>
    </location>
</feature>